<feature type="transmembrane region" description="Helical" evidence="7">
    <location>
        <begin position="473"/>
        <end position="493"/>
    </location>
</feature>
<evidence type="ECO:0000256" key="3">
    <source>
        <dbReference type="ARBA" id="ARBA00022475"/>
    </source>
</evidence>
<evidence type="ECO:0000256" key="4">
    <source>
        <dbReference type="ARBA" id="ARBA00022692"/>
    </source>
</evidence>
<keyword evidence="6 7" id="KW-0472">Membrane</keyword>
<evidence type="ECO:0000313" key="11">
    <source>
        <dbReference type="Proteomes" id="UP001284601"/>
    </source>
</evidence>
<dbReference type="InterPro" id="IPR051447">
    <property type="entry name" value="Lipoprotein-release_system"/>
</dbReference>
<comment type="caution">
    <text evidence="10">The sequence shown here is derived from an EMBL/GenBank/DDBJ whole genome shotgun (WGS) entry which is preliminary data.</text>
</comment>
<feature type="transmembrane region" description="Helical" evidence="7">
    <location>
        <begin position="297"/>
        <end position="320"/>
    </location>
</feature>
<evidence type="ECO:0000256" key="1">
    <source>
        <dbReference type="ARBA" id="ARBA00004651"/>
    </source>
</evidence>
<keyword evidence="3" id="KW-1003">Cell membrane</keyword>
<feature type="domain" description="ABC3 transporter permease C-terminal" evidence="8">
    <location>
        <begin position="257"/>
        <end position="378"/>
    </location>
</feature>
<feature type="transmembrane region" description="Helical" evidence="7">
    <location>
        <begin position="256"/>
        <end position="276"/>
    </location>
</feature>
<keyword evidence="4 7" id="KW-0812">Transmembrane</keyword>
<evidence type="ECO:0000256" key="6">
    <source>
        <dbReference type="ARBA" id="ARBA00023136"/>
    </source>
</evidence>
<proteinExistence type="inferred from homology"/>
<feature type="domain" description="MacB-like periplasmic core" evidence="9">
    <location>
        <begin position="22"/>
        <end position="222"/>
    </location>
</feature>
<comment type="subcellular location">
    <subcellularLocation>
        <location evidence="1">Cell membrane</location>
        <topology evidence="1">Multi-pass membrane protein</topology>
    </subcellularLocation>
</comment>
<dbReference type="PANTHER" id="PTHR30489:SF0">
    <property type="entry name" value="LIPOPROTEIN-RELEASING SYSTEM TRANSMEMBRANE PROTEIN LOLE"/>
    <property type="match status" value="1"/>
</dbReference>
<accession>A0ABU4HUX6</accession>
<dbReference type="InterPro" id="IPR003838">
    <property type="entry name" value="ABC3_permease_C"/>
</dbReference>
<feature type="transmembrane region" description="Helical" evidence="7">
    <location>
        <begin position="759"/>
        <end position="784"/>
    </location>
</feature>
<protein>
    <submittedName>
        <fullName evidence="10">FtsX-like permease family protein</fullName>
    </submittedName>
</protein>
<evidence type="ECO:0000256" key="5">
    <source>
        <dbReference type="ARBA" id="ARBA00022989"/>
    </source>
</evidence>
<sequence length="840" mass="87565">MRLSNIFHLYRVRLPQRLVQELLAVAGIAVGVALVFASLVANTSLTGSLRQLTSGIVGDARFQLTARGPEGFSDELLARVRALPGVDDAAPVLEARVIVHGPRGQQPLLLVGGDPRFARFGGPLLQPFASDRLAGQRAIGLTAPVAQTVGVTFGGALEIETGAGRVASTLGGRLDAGDIGDLVHSPVAIAPLSYVQAISGLPGRVSRIFVQPLPGRDDEARRGLQRLAGGTLTVADADADVATFQQASMPTNQSTALFSLLAALVGFLFALSAVLLTVPKRRRFIADLRLAGHTPAVVVKVMLFDAVMLGAAGAVIGLLIGDQLSRHLFSSVPGYLGFAFPIGSQRIVDWTSFAAAIAAALVAACIAVLAPIREIFTRRPNEHADASQRPRRASAAFALAGAGCLLGAGVVLLLAPAAALGGMVLMTAALLFLLPLLMQAGVAALGWAGQFVKSAVPALAAMELRSRASRTRMFALAATGAVAVFASVAIGGAHRDLLRGLDTSARQIDANADVWATFPGEPNAFATTPFEVDALDLQRIEAVPGVAAVREYRGEFLDLGDRRTWVLGPPVDADAPIPPRQLADGNVEEATDRIRDGGWITLSEAVADDAGVDVGDWFELPSPNPTRLRVAALTTNLGWPPGAIILNAEDATRAWGTDRPSALQIATEPDADPATVRRALAESIGQSLPVVLETAEERQQRHFAEARAGLERLTQISALVLGAAILAMATAMGGVIWQRRPTLAGLKADGFSQPELWRALLLESGTLLGSGCLAGAIFGLGGQVMLSRALRAVTGFPVFYEPALLIAVAMLAIVLLVALAILAIPGLLAVRVGPEPAPAH</sequence>
<comment type="similarity">
    <text evidence="2">Belongs to the ABC-4 integral membrane protein family. LolC/E subfamily.</text>
</comment>
<evidence type="ECO:0000256" key="2">
    <source>
        <dbReference type="ARBA" id="ARBA00005236"/>
    </source>
</evidence>
<name>A0ABU4HUX6_9ACTN</name>
<evidence type="ECO:0000256" key="7">
    <source>
        <dbReference type="SAM" id="Phobius"/>
    </source>
</evidence>
<gene>
    <name evidence="10" type="ORF">R7226_22440</name>
</gene>
<keyword evidence="11" id="KW-1185">Reference proteome</keyword>
<dbReference type="EMBL" id="JAWSTH010000075">
    <property type="protein sequence ID" value="MDW5597122.1"/>
    <property type="molecule type" value="Genomic_DNA"/>
</dbReference>
<feature type="transmembrane region" description="Helical" evidence="7">
    <location>
        <begin position="393"/>
        <end position="418"/>
    </location>
</feature>
<feature type="domain" description="ABC3 transporter permease C-terminal" evidence="8">
    <location>
        <begin position="716"/>
        <end position="825"/>
    </location>
</feature>
<dbReference type="InterPro" id="IPR025857">
    <property type="entry name" value="MacB_PCD"/>
</dbReference>
<dbReference type="PANTHER" id="PTHR30489">
    <property type="entry name" value="LIPOPROTEIN-RELEASING SYSTEM TRANSMEMBRANE PROTEIN LOLE"/>
    <property type="match status" value="1"/>
</dbReference>
<dbReference type="Pfam" id="PF12704">
    <property type="entry name" value="MacB_PCD"/>
    <property type="match status" value="1"/>
</dbReference>
<keyword evidence="5 7" id="KW-1133">Transmembrane helix</keyword>
<reference evidence="11" key="1">
    <citation type="submission" date="2023-07" db="EMBL/GenBank/DDBJ databases">
        <title>Conexibacter stalactiti sp. nov., isolated from stalactites in a lava cave and emended description of the genus Conexibacter.</title>
        <authorList>
            <person name="Lee S.D."/>
        </authorList>
    </citation>
    <scope>NUCLEOTIDE SEQUENCE [LARGE SCALE GENOMIC DNA]</scope>
    <source>
        <strain evidence="11">KCTC 39840</strain>
    </source>
</reference>
<feature type="transmembrane region" description="Helical" evidence="7">
    <location>
        <begin position="804"/>
        <end position="830"/>
    </location>
</feature>
<dbReference type="RefSeq" id="WP_318599584.1">
    <property type="nucleotide sequence ID" value="NZ_JAWSTH010000075.1"/>
</dbReference>
<evidence type="ECO:0000313" key="10">
    <source>
        <dbReference type="EMBL" id="MDW5597122.1"/>
    </source>
</evidence>
<feature type="transmembrane region" description="Helical" evidence="7">
    <location>
        <begin position="21"/>
        <end position="41"/>
    </location>
</feature>
<dbReference type="Proteomes" id="UP001284601">
    <property type="component" value="Unassembled WGS sequence"/>
</dbReference>
<feature type="transmembrane region" description="Helical" evidence="7">
    <location>
        <begin position="350"/>
        <end position="372"/>
    </location>
</feature>
<feature type="transmembrane region" description="Helical" evidence="7">
    <location>
        <begin position="716"/>
        <end position="738"/>
    </location>
</feature>
<feature type="transmembrane region" description="Helical" evidence="7">
    <location>
        <begin position="424"/>
        <end position="452"/>
    </location>
</feature>
<evidence type="ECO:0000259" key="8">
    <source>
        <dbReference type="Pfam" id="PF02687"/>
    </source>
</evidence>
<organism evidence="10 11">
    <name type="scientific">Conexibacter stalactiti</name>
    <dbReference type="NCBI Taxonomy" id="1940611"/>
    <lineage>
        <taxon>Bacteria</taxon>
        <taxon>Bacillati</taxon>
        <taxon>Actinomycetota</taxon>
        <taxon>Thermoleophilia</taxon>
        <taxon>Solirubrobacterales</taxon>
        <taxon>Conexibacteraceae</taxon>
        <taxon>Conexibacter</taxon>
    </lineage>
</organism>
<dbReference type="Pfam" id="PF02687">
    <property type="entry name" value="FtsX"/>
    <property type="match status" value="2"/>
</dbReference>
<evidence type="ECO:0000259" key="9">
    <source>
        <dbReference type="Pfam" id="PF12704"/>
    </source>
</evidence>